<keyword evidence="1" id="KW-0472">Membrane</keyword>
<evidence type="ECO:0000256" key="1">
    <source>
        <dbReference type="SAM" id="Phobius"/>
    </source>
</evidence>
<sequence>MKQVMIRTIFAECLNASYTHNILPLESRMRLVAPEHIGRECLPLNGLEILCDEAVHNKLRLIVNSKSDRVRCSAPFAPLLQGAVVVVVAVAVAAIRYQASQPR</sequence>
<dbReference type="EnsemblMetazoa" id="GAUT024552-RA">
    <property type="protein sequence ID" value="GAUT024552-PA"/>
    <property type="gene ID" value="GAUT024552"/>
</dbReference>
<organism evidence="2 3">
    <name type="scientific">Glossina austeni</name>
    <name type="common">Savannah tsetse fly</name>
    <dbReference type="NCBI Taxonomy" id="7395"/>
    <lineage>
        <taxon>Eukaryota</taxon>
        <taxon>Metazoa</taxon>
        <taxon>Ecdysozoa</taxon>
        <taxon>Arthropoda</taxon>
        <taxon>Hexapoda</taxon>
        <taxon>Insecta</taxon>
        <taxon>Pterygota</taxon>
        <taxon>Neoptera</taxon>
        <taxon>Endopterygota</taxon>
        <taxon>Diptera</taxon>
        <taxon>Brachycera</taxon>
        <taxon>Muscomorpha</taxon>
        <taxon>Hippoboscoidea</taxon>
        <taxon>Glossinidae</taxon>
        <taxon>Glossina</taxon>
    </lineage>
</organism>
<evidence type="ECO:0000313" key="2">
    <source>
        <dbReference type="EnsemblMetazoa" id="GAUT024552-PA"/>
    </source>
</evidence>
<keyword evidence="1" id="KW-1133">Transmembrane helix</keyword>
<evidence type="ECO:0000313" key="3">
    <source>
        <dbReference type="Proteomes" id="UP000078200"/>
    </source>
</evidence>
<proteinExistence type="predicted"/>
<dbReference type="Proteomes" id="UP000078200">
    <property type="component" value="Unassembled WGS sequence"/>
</dbReference>
<dbReference type="AlphaFoldDB" id="A0A1A9V3I8"/>
<name>A0A1A9V3I8_GLOAU</name>
<accession>A0A1A9V3I8</accession>
<keyword evidence="3" id="KW-1185">Reference proteome</keyword>
<dbReference type="VEuPathDB" id="VectorBase:GAUT024552"/>
<reference evidence="2" key="1">
    <citation type="submission" date="2020-05" db="UniProtKB">
        <authorList>
            <consortium name="EnsemblMetazoa"/>
        </authorList>
    </citation>
    <scope>IDENTIFICATION</scope>
    <source>
        <strain evidence="2">TTRI</strain>
    </source>
</reference>
<keyword evidence="1" id="KW-0812">Transmembrane</keyword>
<feature type="transmembrane region" description="Helical" evidence="1">
    <location>
        <begin position="76"/>
        <end position="97"/>
    </location>
</feature>
<protein>
    <submittedName>
        <fullName evidence="2">Uncharacterized protein</fullName>
    </submittedName>
</protein>